<name>A0ABQ2Y0Y4_9BURK</name>
<dbReference type="EMBL" id="BMYU01000007">
    <property type="protein sequence ID" value="GGX48291.1"/>
    <property type="molecule type" value="Genomic_DNA"/>
</dbReference>
<reference evidence="3" key="1">
    <citation type="journal article" date="2019" name="Int. J. Syst. Evol. Microbiol.">
        <title>The Global Catalogue of Microorganisms (GCM) 10K type strain sequencing project: providing services to taxonomists for standard genome sequencing and annotation.</title>
        <authorList>
            <consortium name="The Broad Institute Genomics Platform"/>
            <consortium name="The Broad Institute Genome Sequencing Center for Infectious Disease"/>
            <person name="Wu L."/>
            <person name="Ma J."/>
        </authorList>
    </citation>
    <scope>NUCLEOTIDE SEQUENCE [LARGE SCALE GENOMIC DNA]</scope>
    <source>
        <strain evidence="3">KCTC 23917</strain>
    </source>
</reference>
<protein>
    <submittedName>
        <fullName evidence="2">Uncharacterized protein</fullName>
    </submittedName>
</protein>
<keyword evidence="1" id="KW-0472">Membrane</keyword>
<dbReference type="Proteomes" id="UP000653343">
    <property type="component" value="Unassembled WGS sequence"/>
</dbReference>
<evidence type="ECO:0000313" key="3">
    <source>
        <dbReference type="Proteomes" id="UP000653343"/>
    </source>
</evidence>
<evidence type="ECO:0000313" key="2">
    <source>
        <dbReference type="EMBL" id="GGX48291.1"/>
    </source>
</evidence>
<feature type="transmembrane region" description="Helical" evidence="1">
    <location>
        <begin position="7"/>
        <end position="25"/>
    </location>
</feature>
<gene>
    <name evidence="2" type="ORF">GCM10010946_28580</name>
</gene>
<proteinExistence type="predicted"/>
<accession>A0ABQ2Y0Y4</accession>
<sequence>MVKRNTYLISGAAALVVLGGGLMFWQMPSGDSTPDEPVRVLTQPAKPQAALPAAAPQPNAPEPAFSDLTLRYRNAKDFRIFMQYLKQHPEQGGSYYANQVRSICSSDALQKQSALPFIEKFRDNYAQRAADFSRLKTLCQSFSPQELEMQKFQQDYADVFKKDQLLKLFNQAAKPGQSPVSEADRIAFKKALLESPDAVFHQSMGQLLNSNRTADGKREYWINGTRITPEDKAAYFDMLTAFGTVGYELGLAADGTDPVSMIFCIESNMCFRNPDEFVRMAYQRENPQLGEDRIQRAIQWRKQIGAAILAKDVAFFLPR</sequence>
<keyword evidence="3" id="KW-1185">Reference proteome</keyword>
<evidence type="ECO:0000256" key="1">
    <source>
        <dbReference type="SAM" id="Phobius"/>
    </source>
</evidence>
<organism evidence="2 3">
    <name type="scientific">Undibacterium squillarum</name>
    <dbReference type="NCBI Taxonomy" id="1131567"/>
    <lineage>
        <taxon>Bacteria</taxon>
        <taxon>Pseudomonadati</taxon>
        <taxon>Pseudomonadota</taxon>
        <taxon>Betaproteobacteria</taxon>
        <taxon>Burkholderiales</taxon>
        <taxon>Oxalobacteraceae</taxon>
        <taxon>Undibacterium</taxon>
    </lineage>
</organism>
<keyword evidence="1" id="KW-0812">Transmembrane</keyword>
<comment type="caution">
    <text evidence="2">The sequence shown here is derived from an EMBL/GenBank/DDBJ whole genome shotgun (WGS) entry which is preliminary data.</text>
</comment>
<keyword evidence="1" id="KW-1133">Transmembrane helix</keyword>